<organism evidence="1">
    <name type="scientific">bioreactor metagenome</name>
    <dbReference type="NCBI Taxonomy" id="1076179"/>
    <lineage>
        <taxon>unclassified sequences</taxon>
        <taxon>metagenomes</taxon>
        <taxon>ecological metagenomes</taxon>
    </lineage>
</organism>
<proteinExistence type="predicted"/>
<evidence type="ECO:0000313" key="1">
    <source>
        <dbReference type="EMBL" id="MPN02471.1"/>
    </source>
</evidence>
<dbReference type="EMBL" id="VSSQ01048423">
    <property type="protein sequence ID" value="MPN02471.1"/>
    <property type="molecule type" value="Genomic_DNA"/>
</dbReference>
<dbReference type="AlphaFoldDB" id="A0A645EKG7"/>
<gene>
    <name evidence="1" type="ORF">SDC9_149687</name>
</gene>
<accession>A0A645EKG7</accession>
<reference evidence="1" key="1">
    <citation type="submission" date="2019-08" db="EMBL/GenBank/DDBJ databases">
        <authorList>
            <person name="Kucharzyk K."/>
            <person name="Murdoch R.W."/>
            <person name="Higgins S."/>
            <person name="Loffler F."/>
        </authorList>
    </citation>
    <scope>NUCLEOTIDE SEQUENCE</scope>
</reference>
<name>A0A645EKG7_9ZZZZ</name>
<comment type="caution">
    <text evidence="1">The sequence shown here is derived from an EMBL/GenBank/DDBJ whole genome shotgun (WGS) entry which is preliminary data.</text>
</comment>
<protein>
    <submittedName>
        <fullName evidence="1">Uncharacterized protein</fullName>
    </submittedName>
</protein>
<sequence length="86" mass="9930">MMGADERLHPAGLTHIFIVKAQMFRNGKSHFPVGIFPAAHSKQGRRRKRTPLSADHGNFLVPIAQKIFNRLLRFRRMVHRYPGHFG</sequence>